<evidence type="ECO:0000313" key="1">
    <source>
        <dbReference type="EMBL" id="QJA54643.1"/>
    </source>
</evidence>
<organism evidence="1">
    <name type="scientific">viral metagenome</name>
    <dbReference type="NCBI Taxonomy" id="1070528"/>
    <lineage>
        <taxon>unclassified sequences</taxon>
        <taxon>metagenomes</taxon>
        <taxon>organismal metagenomes</taxon>
    </lineage>
</organism>
<reference evidence="1" key="1">
    <citation type="submission" date="2020-03" db="EMBL/GenBank/DDBJ databases">
        <title>The deep terrestrial virosphere.</title>
        <authorList>
            <person name="Holmfeldt K."/>
            <person name="Nilsson E."/>
            <person name="Simone D."/>
            <person name="Lopez-Fernandez M."/>
            <person name="Wu X."/>
            <person name="de Brujin I."/>
            <person name="Lundin D."/>
            <person name="Andersson A."/>
            <person name="Bertilsson S."/>
            <person name="Dopson M."/>
        </authorList>
    </citation>
    <scope>NUCLEOTIDE SEQUENCE</scope>
    <source>
        <strain evidence="1">TM448A05435</strain>
    </source>
</reference>
<dbReference type="EMBL" id="MT144525">
    <property type="protein sequence ID" value="QJA54643.1"/>
    <property type="molecule type" value="Genomic_DNA"/>
</dbReference>
<sequence length="70" mass="8441">MNKQLEKLDELLASANKRKNKIDNEVKKNFHLNKNDMEFYKYQCRINDEEYNLYIKQADNLCLNLQNKTG</sequence>
<accession>A0A6H2A380</accession>
<proteinExistence type="predicted"/>
<protein>
    <submittedName>
        <fullName evidence="1">Uncharacterized protein</fullName>
    </submittedName>
</protein>
<dbReference type="AlphaFoldDB" id="A0A6H2A380"/>
<gene>
    <name evidence="1" type="ORF">TM448A05435_0003</name>
</gene>
<name>A0A6H2A380_9ZZZZ</name>